<dbReference type="AlphaFoldDB" id="A0A1D2AJ99"/>
<dbReference type="PANTHER" id="PTHR32470:SF2">
    <property type="entry name" value="NADH DEHYDROGENASE [UBIQUINONE] 1 ALPHA SUBCOMPLEX ASSEMBLY FACTOR 2"/>
    <property type="match status" value="1"/>
</dbReference>
<proteinExistence type="inferred from homology"/>
<evidence type="ECO:0000313" key="3">
    <source>
        <dbReference type="EMBL" id="JAT79266.1"/>
    </source>
</evidence>
<dbReference type="EMBL" id="GETE01000079">
    <property type="protein sequence ID" value="JAT79266.1"/>
    <property type="molecule type" value="Transcribed_RNA"/>
</dbReference>
<evidence type="ECO:0000256" key="2">
    <source>
        <dbReference type="SAM" id="MobiDB-lite"/>
    </source>
</evidence>
<comment type="similarity">
    <text evidence="1">Belongs to the complex I NDUFA12 subunit family.</text>
</comment>
<reference evidence="3" key="1">
    <citation type="submission" date="2016-07" db="EMBL/GenBank/DDBJ databases">
        <title>Salivary Glands transcriptome analysis on engorged females of Ornithodoros brasiliensis (Acari:Argasidae).</title>
        <authorList>
            <person name="Simons S.M."/>
            <person name="Carvalho E."/>
            <person name="Junqueira-de-Azevedo I."/>
            <person name="Ho P.L."/>
            <person name="Giovanni D."/>
            <person name="Mendonca R."/>
            <person name="Onofrio V."/>
            <person name="Landulfo G."/>
            <person name="Ramirez D."/>
            <person name="Barros-Battesti D."/>
        </authorList>
    </citation>
    <scope>NUCLEOTIDE SEQUENCE</scope>
    <source>
        <strain evidence="3">Female</strain>
        <tissue evidence="3">Salivary gland</tissue>
    </source>
</reference>
<feature type="region of interest" description="Disordered" evidence="2">
    <location>
        <begin position="107"/>
        <end position="150"/>
    </location>
</feature>
<feature type="compositionally biased region" description="Basic and acidic residues" evidence="2">
    <location>
        <begin position="130"/>
        <end position="150"/>
    </location>
</feature>
<protein>
    <submittedName>
        <fullName evidence="3">Isoform a</fullName>
    </submittedName>
</protein>
<dbReference type="InterPro" id="IPR052618">
    <property type="entry name" value="ComplexI_NDUFA12"/>
</dbReference>
<sequence length="150" mass="17399">RVFIQIFKNIFQSLTKRGPAGSVVGSDYLGNKYFETPADPSRGKRRPVRWFEPAVKEKFDQEVPVEWEAWLRYRRTSPPTEEEIARNLAIMEAKKLKAAQLEEAARLERQQRETGLVRSQDTSARVPFPKYDDYKTPSGEKHADSEEPSR</sequence>
<dbReference type="InterPro" id="IPR007763">
    <property type="entry name" value="NDUFA12"/>
</dbReference>
<dbReference type="GO" id="GO:0045271">
    <property type="term" value="C:respiratory chain complex I"/>
    <property type="evidence" value="ECO:0007669"/>
    <property type="project" value="InterPro"/>
</dbReference>
<dbReference type="GO" id="GO:0005739">
    <property type="term" value="C:mitochondrion"/>
    <property type="evidence" value="ECO:0007669"/>
    <property type="project" value="TreeGrafter"/>
</dbReference>
<feature type="non-terminal residue" evidence="3">
    <location>
        <position position="1"/>
    </location>
</feature>
<name>A0A1D2AJ99_ORNBR</name>
<dbReference type="Pfam" id="PF05071">
    <property type="entry name" value="NDUFA12"/>
    <property type="match status" value="1"/>
</dbReference>
<dbReference type="GO" id="GO:0032981">
    <property type="term" value="P:mitochondrial respiratory chain complex I assembly"/>
    <property type="evidence" value="ECO:0007669"/>
    <property type="project" value="TreeGrafter"/>
</dbReference>
<evidence type="ECO:0000256" key="1">
    <source>
        <dbReference type="ARBA" id="ARBA00007355"/>
    </source>
</evidence>
<accession>A0A1D2AJ99</accession>
<organism evidence="3">
    <name type="scientific">Ornithodoros brasiliensis</name>
    <name type="common">Mouro tick</name>
    <dbReference type="NCBI Taxonomy" id="888526"/>
    <lineage>
        <taxon>Eukaryota</taxon>
        <taxon>Metazoa</taxon>
        <taxon>Ecdysozoa</taxon>
        <taxon>Arthropoda</taxon>
        <taxon>Chelicerata</taxon>
        <taxon>Arachnida</taxon>
        <taxon>Acari</taxon>
        <taxon>Parasitiformes</taxon>
        <taxon>Ixodida</taxon>
        <taxon>Ixodoidea</taxon>
        <taxon>Argasidae</taxon>
        <taxon>Ornithodorinae</taxon>
        <taxon>Ornithodoros</taxon>
    </lineage>
</organism>
<dbReference type="PANTHER" id="PTHR32470">
    <property type="entry name" value="ADH DEHYDROGENASE [UBIQUINONE] 1 ALPHA SUBCOMPLEX ASSEMBLY FACTOR 2"/>
    <property type="match status" value="1"/>
</dbReference>